<keyword evidence="2" id="KW-0479">Metal-binding</keyword>
<organism evidence="7">
    <name type="scientific">Camponotus floridanus</name>
    <name type="common">Florida carpenter ant</name>
    <dbReference type="NCBI Taxonomy" id="104421"/>
    <lineage>
        <taxon>Eukaryota</taxon>
        <taxon>Metazoa</taxon>
        <taxon>Ecdysozoa</taxon>
        <taxon>Arthropoda</taxon>
        <taxon>Hexapoda</taxon>
        <taxon>Insecta</taxon>
        <taxon>Pterygota</taxon>
        <taxon>Neoptera</taxon>
        <taxon>Endopterygota</taxon>
        <taxon>Hymenoptera</taxon>
        <taxon>Apocrita</taxon>
        <taxon>Aculeata</taxon>
        <taxon>Formicoidea</taxon>
        <taxon>Formicidae</taxon>
        <taxon>Formicinae</taxon>
        <taxon>Camponotus</taxon>
    </lineage>
</organism>
<comment type="subcellular location">
    <subcellularLocation>
        <location evidence="1">Nucleus</location>
    </subcellularLocation>
</comment>
<evidence type="ECO:0000256" key="2">
    <source>
        <dbReference type="ARBA" id="ARBA00022723"/>
    </source>
</evidence>
<evidence type="ECO:0000256" key="1">
    <source>
        <dbReference type="ARBA" id="ARBA00004123"/>
    </source>
</evidence>
<dbReference type="AlphaFoldDB" id="E2AXG9"/>
<keyword evidence="3" id="KW-0863">Zinc-finger</keyword>
<evidence type="ECO:0008006" key="8">
    <source>
        <dbReference type="Google" id="ProtNLM"/>
    </source>
</evidence>
<accession>E2AXG9</accession>
<evidence type="ECO:0000313" key="7">
    <source>
        <dbReference type="Proteomes" id="UP000000311"/>
    </source>
</evidence>
<feature type="non-terminal residue" evidence="6">
    <location>
        <position position="93"/>
    </location>
</feature>
<name>E2AXG9_CAMFO</name>
<dbReference type="InParanoid" id="E2AXG9"/>
<dbReference type="GO" id="GO:0008270">
    <property type="term" value="F:zinc ion binding"/>
    <property type="evidence" value="ECO:0007669"/>
    <property type="project" value="UniProtKB-KW"/>
</dbReference>
<evidence type="ECO:0000256" key="3">
    <source>
        <dbReference type="ARBA" id="ARBA00022771"/>
    </source>
</evidence>
<feature type="non-terminal residue" evidence="6">
    <location>
        <position position="1"/>
    </location>
</feature>
<sequence length="93" mass="10914">DITNKLLYIIAKNNLLYCTVEKEGFRTFMRTVLPLYKIPCKTVITTLIEEKFEFLSDMIKTRLSKIRYLSLTTDIWTDQLNTISFLGVSAHYL</sequence>
<dbReference type="GO" id="GO:0005634">
    <property type="term" value="C:nucleus"/>
    <property type="evidence" value="ECO:0007669"/>
    <property type="project" value="UniProtKB-SubCell"/>
</dbReference>
<evidence type="ECO:0000256" key="4">
    <source>
        <dbReference type="ARBA" id="ARBA00022833"/>
    </source>
</evidence>
<dbReference type="Proteomes" id="UP000000311">
    <property type="component" value="Unassembled WGS sequence"/>
</dbReference>
<dbReference type="EMBL" id="GL443572">
    <property type="protein sequence ID" value="EFN61870.1"/>
    <property type="molecule type" value="Genomic_DNA"/>
</dbReference>
<keyword evidence="7" id="KW-1185">Reference proteome</keyword>
<protein>
    <recommendedName>
        <fullName evidence="8">Zinc finger BED domain-containing protein 1</fullName>
    </recommendedName>
</protein>
<proteinExistence type="predicted"/>
<dbReference type="InterPro" id="IPR052035">
    <property type="entry name" value="ZnF_BED_domain_contain"/>
</dbReference>
<dbReference type="PANTHER" id="PTHR46481">
    <property type="entry name" value="ZINC FINGER BED DOMAIN-CONTAINING PROTEIN 4"/>
    <property type="match status" value="1"/>
</dbReference>
<reference evidence="6 7" key="1">
    <citation type="journal article" date="2010" name="Science">
        <title>Genomic comparison of the ants Camponotus floridanus and Harpegnathos saltator.</title>
        <authorList>
            <person name="Bonasio R."/>
            <person name="Zhang G."/>
            <person name="Ye C."/>
            <person name="Mutti N.S."/>
            <person name="Fang X."/>
            <person name="Qin N."/>
            <person name="Donahue G."/>
            <person name="Yang P."/>
            <person name="Li Q."/>
            <person name="Li C."/>
            <person name="Zhang P."/>
            <person name="Huang Z."/>
            <person name="Berger S.L."/>
            <person name="Reinberg D."/>
            <person name="Wang J."/>
            <person name="Liebig J."/>
        </authorList>
    </citation>
    <scope>NUCLEOTIDE SEQUENCE [LARGE SCALE GENOMIC DNA]</scope>
    <source>
        <strain evidence="7">C129</strain>
    </source>
</reference>
<keyword evidence="4" id="KW-0862">Zinc</keyword>
<keyword evidence="5" id="KW-0539">Nucleus</keyword>
<dbReference type="PANTHER" id="PTHR46481:SF10">
    <property type="entry name" value="ZINC FINGER BED DOMAIN-CONTAINING PROTEIN 39"/>
    <property type="match status" value="1"/>
</dbReference>
<evidence type="ECO:0000313" key="6">
    <source>
        <dbReference type="EMBL" id="EFN61870.1"/>
    </source>
</evidence>
<gene>
    <name evidence="6" type="ORF">EAG_05433</name>
</gene>
<evidence type="ECO:0000256" key="5">
    <source>
        <dbReference type="ARBA" id="ARBA00023242"/>
    </source>
</evidence>